<dbReference type="Proteomes" id="UP000202031">
    <property type="component" value="Chromosome"/>
</dbReference>
<keyword evidence="4 6" id="KW-1133">Transmembrane helix</keyword>
<dbReference type="InterPro" id="IPR007267">
    <property type="entry name" value="GtrA_DPMS_TM"/>
</dbReference>
<feature type="domain" description="GtrA/DPMS transmembrane" evidence="7">
    <location>
        <begin position="7"/>
        <end position="118"/>
    </location>
</feature>
<protein>
    <submittedName>
        <fullName evidence="8">Polysaccharide biosynthesis protein, GtrA family</fullName>
    </submittedName>
</protein>
<sequence>MREIIIYALVGIANTFVGLGSVLALTYFGLIAEIANFLGYVIGICLSYFLNSKFTFKSKITATKALKFLISMGIAYCLNLGFLTISYRAYDIDVYLAQCLAGAIYTISGFLLCRYFVFLK</sequence>
<evidence type="ECO:0000313" key="9">
    <source>
        <dbReference type="Proteomes" id="UP000202031"/>
    </source>
</evidence>
<dbReference type="EMBL" id="CP015578">
    <property type="protein sequence ID" value="ARQ97849.1"/>
    <property type="molecule type" value="Genomic_DNA"/>
</dbReference>
<keyword evidence="5 6" id="KW-0472">Membrane</keyword>
<evidence type="ECO:0000256" key="6">
    <source>
        <dbReference type="SAM" id="Phobius"/>
    </source>
</evidence>
<evidence type="ECO:0000256" key="2">
    <source>
        <dbReference type="ARBA" id="ARBA00009399"/>
    </source>
</evidence>
<proteinExistence type="inferred from homology"/>
<dbReference type="GO" id="GO:0000271">
    <property type="term" value="P:polysaccharide biosynthetic process"/>
    <property type="evidence" value="ECO:0007669"/>
    <property type="project" value="InterPro"/>
</dbReference>
<evidence type="ECO:0000256" key="3">
    <source>
        <dbReference type="ARBA" id="ARBA00022692"/>
    </source>
</evidence>
<dbReference type="PANTHER" id="PTHR38459:SF1">
    <property type="entry name" value="PROPHAGE BACTOPRENOL-LINKED GLUCOSE TRANSLOCASE HOMOLOG"/>
    <property type="match status" value="1"/>
</dbReference>
<evidence type="ECO:0000313" key="8">
    <source>
        <dbReference type="EMBL" id="ARQ97849.1"/>
    </source>
</evidence>
<evidence type="ECO:0000256" key="4">
    <source>
        <dbReference type="ARBA" id="ARBA00022989"/>
    </source>
</evidence>
<dbReference type="KEGG" id="clx:CLAN_1115"/>
<comment type="subcellular location">
    <subcellularLocation>
        <location evidence="1">Membrane</location>
        <topology evidence="1">Multi-pass membrane protein</topology>
    </subcellularLocation>
</comment>
<dbReference type="RefSeq" id="WP_100590798.1">
    <property type="nucleotide sequence ID" value="NZ_CP015578.1"/>
</dbReference>
<dbReference type="Pfam" id="PF04138">
    <property type="entry name" value="GtrA_DPMS_TM"/>
    <property type="match status" value="1"/>
</dbReference>
<dbReference type="PANTHER" id="PTHR38459">
    <property type="entry name" value="PROPHAGE BACTOPRENOL-LINKED GLUCOSE TRANSLOCASE HOMOLOG"/>
    <property type="match status" value="1"/>
</dbReference>
<feature type="transmembrane region" description="Helical" evidence="6">
    <location>
        <begin position="95"/>
        <end position="117"/>
    </location>
</feature>
<gene>
    <name evidence="8" type="ORF">CLAN_1115</name>
</gene>
<feature type="transmembrane region" description="Helical" evidence="6">
    <location>
        <begin position="37"/>
        <end position="56"/>
    </location>
</feature>
<dbReference type="GeneID" id="46921586"/>
<feature type="transmembrane region" description="Helical" evidence="6">
    <location>
        <begin position="7"/>
        <end position="31"/>
    </location>
</feature>
<dbReference type="InterPro" id="IPR051401">
    <property type="entry name" value="GtrA_CellWall_Glycosyl"/>
</dbReference>
<evidence type="ECO:0000259" key="7">
    <source>
        <dbReference type="Pfam" id="PF04138"/>
    </source>
</evidence>
<dbReference type="GO" id="GO:0005886">
    <property type="term" value="C:plasma membrane"/>
    <property type="evidence" value="ECO:0007669"/>
    <property type="project" value="TreeGrafter"/>
</dbReference>
<reference evidence="9" key="2">
    <citation type="journal article" date="2017" name="Genome Biol. Evol.">
        <title>Comparative genomic analysis identifies a Campylobacter clade deficient in selenium metabolism.</title>
        <authorList>
            <person name="Miller W.G."/>
            <person name="Yee E."/>
            <person name="Lopes B.S."/>
            <person name="Chapman M.H."/>
            <person name="Huynh S."/>
            <person name="Bono J.L."/>
            <person name="Parker C.T."/>
            <person name="Strachan N.J.C."/>
            <person name="Forbes K.J."/>
        </authorList>
    </citation>
    <scope>NUCLEOTIDE SEQUENCE [LARGE SCALE GENOMIC DNA]</scope>
    <source>
        <strain evidence="9">NCTC 13004</strain>
    </source>
</reference>
<evidence type="ECO:0000256" key="1">
    <source>
        <dbReference type="ARBA" id="ARBA00004141"/>
    </source>
</evidence>
<comment type="similarity">
    <text evidence="2">Belongs to the GtrA family.</text>
</comment>
<name>A0A1X9SNN3_9BACT</name>
<feature type="transmembrane region" description="Helical" evidence="6">
    <location>
        <begin position="68"/>
        <end position="89"/>
    </location>
</feature>
<keyword evidence="3 6" id="KW-0812">Transmembrane</keyword>
<accession>A0A1X9SNN3</accession>
<evidence type="ECO:0000256" key="5">
    <source>
        <dbReference type="ARBA" id="ARBA00023136"/>
    </source>
</evidence>
<organism evidence="8 9">
    <name type="scientific">Campylobacter lanienae NCTC 13004</name>
    <dbReference type="NCBI Taxonomy" id="1031753"/>
    <lineage>
        <taxon>Bacteria</taxon>
        <taxon>Pseudomonadati</taxon>
        <taxon>Campylobacterota</taxon>
        <taxon>Epsilonproteobacteria</taxon>
        <taxon>Campylobacterales</taxon>
        <taxon>Campylobacteraceae</taxon>
        <taxon>Campylobacter</taxon>
    </lineage>
</organism>
<dbReference type="AlphaFoldDB" id="A0A1X9SNN3"/>
<reference evidence="9" key="1">
    <citation type="journal article" date="2017" name="Genome Biol. Evol.">
        <title>Comparative Genomic Analysis Identifies a Campylobacter Clade Deficient in Selenium Metabolism.</title>
        <authorList>
            <person name="Miller W.G."/>
            <person name="Yee E."/>
            <person name="Lopes B.S."/>
            <person name="Chapman M.H."/>
            <person name="Huynh S."/>
            <person name="Bono J.L."/>
            <person name="Parker C.T."/>
            <person name="Strachan N.J.C."/>
            <person name="Forbes K.J."/>
        </authorList>
    </citation>
    <scope>NUCLEOTIDE SEQUENCE [LARGE SCALE GENOMIC DNA]</scope>
    <source>
        <strain evidence="9">NCTC 13004</strain>
    </source>
</reference>